<dbReference type="SUPFAM" id="SSF46785">
    <property type="entry name" value="Winged helix' DNA-binding domain"/>
    <property type="match status" value="1"/>
</dbReference>
<keyword evidence="2" id="KW-0238">DNA-binding</keyword>
<proteinExistence type="predicted"/>
<keyword evidence="6" id="KW-1185">Reference proteome</keyword>
<feature type="domain" description="HTH arsR-type" evidence="4">
    <location>
        <begin position="1"/>
        <end position="95"/>
    </location>
</feature>
<dbReference type="InterPro" id="IPR036388">
    <property type="entry name" value="WH-like_DNA-bd_sf"/>
</dbReference>
<evidence type="ECO:0000256" key="3">
    <source>
        <dbReference type="ARBA" id="ARBA00023163"/>
    </source>
</evidence>
<dbReference type="PANTHER" id="PTHR33154:SF18">
    <property type="entry name" value="ARSENICAL RESISTANCE OPERON REPRESSOR"/>
    <property type="match status" value="1"/>
</dbReference>
<dbReference type="InterPro" id="IPR036390">
    <property type="entry name" value="WH_DNA-bd_sf"/>
</dbReference>
<evidence type="ECO:0000259" key="4">
    <source>
        <dbReference type="PROSITE" id="PS50987"/>
    </source>
</evidence>
<evidence type="ECO:0000256" key="2">
    <source>
        <dbReference type="ARBA" id="ARBA00023125"/>
    </source>
</evidence>
<dbReference type="NCBIfam" id="NF033788">
    <property type="entry name" value="HTH_metalloreg"/>
    <property type="match status" value="1"/>
</dbReference>
<accession>A0ABV7KJY7</accession>
<dbReference type="InterPro" id="IPR011991">
    <property type="entry name" value="ArsR-like_HTH"/>
</dbReference>
<dbReference type="EMBL" id="JBHRUJ010000001">
    <property type="protein sequence ID" value="MFC3209528.1"/>
    <property type="molecule type" value="Genomic_DNA"/>
</dbReference>
<dbReference type="InterPro" id="IPR051081">
    <property type="entry name" value="HTH_MetalResp_TranReg"/>
</dbReference>
<evidence type="ECO:0000256" key="1">
    <source>
        <dbReference type="ARBA" id="ARBA00023015"/>
    </source>
</evidence>
<keyword evidence="3" id="KW-0804">Transcription</keyword>
<protein>
    <submittedName>
        <fullName evidence="5">ArsR/SmtB family transcription factor</fullName>
    </submittedName>
</protein>
<dbReference type="Gene3D" id="1.10.10.10">
    <property type="entry name" value="Winged helix-like DNA-binding domain superfamily/Winged helix DNA-binding domain"/>
    <property type="match status" value="1"/>
</dbReference>
<dbReference type="PRINTS" id="PR00778">
    <property type="entry name" value="HTHARSR"/>
</dbReference>
<organism evidence="5 6">
    <name type="scientific">Planomicrobium okeanokoites</name>
    <name type="common">Planococcus okeanokoites</name>
    <name type="synonym">Flavobacterium okeanokoites</name>
    <dbReference type="NCBI Taxonomy" id="244"/>
    <lineage>
        <taxon>Bacteria</taxon>
        <taxon>Bacillati</taxon>
        <taxon>Bacillota</taxon>
        <taxon>Bacilli</taxon>
        <taxon>Bacillales</taxon>
        <taxon>Caryophanaceae</taxon>
        <taxon>Planomicrobium</taxon>
    </lineage>
</organism>
<dbReference type="InterPro" id="IPR001845">
    <property type="entry name" value="HTH_ArsR_DNA-bd_dom"/>
</dbReference>
<dbReference type="Proteomes" id="UP001595625">
    <property type="component" value="Unassembled WGS sequence"/>
</dbReference>
<keyword evidence="1" id="KW-0805">Transcription regulation</keyword>
<reference evidence="6" key="1">
    <citation type="journal article" date="2019" name="Int. J. Syst. Evol. Microbiol.">
        <title>The Global Catalogue of Microorganisms (GCM) 10K type strain sequencing project: providing services to taxonomists for standard genome sequencing and annotation.</title>
        <authorList>
            <consortium name="The Broad Institute Genomics Platform"/>
            <consortium name="The Broad Institute Genome Sequencing Center for Infectious Disease"/>
            <person name="Wu L."/>
            <person name="Ma J."/>
        </authorList>
    </citation>
    <scope>NUCLEOTIDE SEQUENCE [LARGE SCALE GENOMIC DNA]</scope>
    <source>
        <strain evidence="6">CCM 320</strain>
    </source>
</reference>
<comment type="caution">
    <text evidence="5">The sequence shown here is derived from an EMBL/GenBank/DDBJ whole genome shotgun (WGS) entry which is preliminary data.</text>
</comment>
<dbReference type="RefSeq" id="WP_240633600.1">
    <property type="nucleotide sequence ID" value="NZ_JBHRUJ010000001.1"/>
</dbReference>
<dbReference type="PROSITE" id="PS50987">
    <property type="entry name" value="HTH_ARSR_2"/>
    <property type="match status" value="1"/>
</dbReference>
<sequence length="112" mass="13043">MNALDYSYMESYLKAISDHNRMLILKYLSKDSLCICEFTELLDMTQPAVSQHMRKLKTAELVTEEKRGRWTIWSLNVRHALYPMLIHLLSLLPEPEITVESLEAEGKKVVCE</sequence>
<dbReference type="PANTHER" id="PTHR33154">
    <property type="entry name" value="TRANSCRIPTIONAL REGULATOR, ARSR FAMILY"/>
    <property type="match status" value="1"/>
</dbReference>
<dbReference type="Pfam" id="PF01022">
    <property type="entry name" value="HTH_5"/>
    <property type="match status" value="1"/>
</dbReference>
<dbReference type="CDD" id="cd00090">
    <property type="entry name" value="HTH_ARSR"/>
    <property type="match status" value="1"/>
</dbReference>
<evidence type="ECO:0000313" key="5">
    <source>
        <dbReference type="EMBL" id="MFC3209528.1"/>
    </source>
</evidence>
<name>A0ABV7KJY7_PLAOK</name>
<gene>
    <name evidence="5" type="ORF">ACFOEJ_00385</name>
</gene>
<dbReference type="SMART" id="SM00418">
    <property type="entry name" value="HTH_ARSR"/>
    <property type="match status" value="1"/>
</dbReference>
<evidence type="ECO:0000313" key="6">
    <source>
        <dbReference type="Proteomes" id="UP001595625"/>
    </source>
</evidence>